<organism evidence="1 2">
    <name type="scientific">Streptomyces regalis</name>
    <dbReference type="NCBI Taxonomy" id="68262"/>
    <lineage>
        <taxon>Bacteria</taxon>
        <taxon>Bacillati</taxon>
        <taxon>Actinomycetota</taxon>
        <taxon>Actinomycetes</taxon>
        <taxon>Kitasatosporales</taxon>
        <taxon>Streptomycetaceae</taxon>
        <taxon>Streptomyces</taxon>
    </lineage>
</organism>
<evidence type="ECO:0000313" key="2">
    <source>
        <dbReference type="Proteomes" id="UP000053923"/>
    </source>
</evidence>
<dbReference type="EMBL" id="LLZG01000220">
    <property type="protein sequence ID" value="KUL32492.1"/>
    <property type="molecule type" value="Genomic_DNA"/>
</dbReference>
<evidence type="ECO:0000313" key="1">
    <source>
        <dbReference type="EMBL" id="KUL32492.1"/>
    </source>
</evidence>
<name>A0A101JT21_9ACTN</name>
<accession>A0A101JT21</accession>
<reference evidence="2" key="1">
    <citation type="submission" date="2015-10" db="EMBL/GenBank/DDBJ databases">
        <authorList>
            <person name="Ju K.-S."/>
            <person name="Doroghazi J.R."/>
            <person name="Metcalf W.W."/>
        </authorList>
    </citation>
    <scope>NUCLEOTIDE SEQUENCE [LARGE SCALE GENOMIC DNA]</scope>
    <source>
        <strain evidence="2">NRRL 3151</strain>
    </source>
</reference>
<dbReference type="OrthoDB" id="4296889at2"/>
<dbReference type="Proteomes" id="UP000053923">
    <property type="component" value="Unassembled WGS sequence"/>
</dbReference>
<dbReference type="RefSeq" id="WP_062704575.1">
    <property type="nucleotide sequence ID" value="NZ_LLZG01000220.1"/>
</dbReference>
<protein>
    <submittedName>
        <fullName evidence="1">Uncharacterized protein</fullName>
    </submittedName>
</protein>
<comment type="caution">
    <text evidence="1">The sequence shown here is derived from an EMBL/GenBank/DDBJ whole genome shotgun (WGS) entry which is preliminary data.</text>
</comment>
<dbReference type="AlphaFoldDB" id="A0A101JT21"/>
<keyword evidence="2" id="KW-1185">Reference proteome</keyword>
<proteinExistence type="predicted"/>
<gene>
    <name evidence="1" type="ORF">ADL12_22785</name>
</gene>
<sequence length="147" mass="15753">MSVHGFPPPSAVAAHRVTVRLTPTRPGRRPPVVDRHLRVTLPAPPPWPLLADVLVAPGPGASAADDLAAAHPGAAVVAVHQETESCWLRLGPYGHAPARLILNSRHMSLCPWPTWASLAHAWLSASLAPAEWEDMTVRMLETATGMR</sequence>